<dbReference type="InterPro" id="IPR012334">
    <property type="entry name" value="Pectin_lyas_fold"/>
</dbReference>
<organism evidence="10 11">
    <name type="scientific">Hibiscus syriacus</name>
    <name type="common">Rose of Sharon</name>
    <dbReference type="NCBI Taxonomy" id="106335"/>
    <lineage>
        <taxon>Eukaryota</taxon>
        <taxon>Viridiplantae</taxon>
        <taxon>Streptophyta</taxon>
        <taxon>Embryophyta</taxon>
        <taxon>Tracheophyta</taxon>
        <taxon>Spermatophyta</taxon>
        <taxon>Magnoliopsida</taxon>
        <taxon>eudicotyledons</taxon>
        <taxon>Gunneridae</taxon>
        <taxon>Pentapetalae</taxon>
        <taxon>rosids</taxon>
        <taxon>malvids</taxon>
        <taxon>Malvales</taxon>
        <taxon>Malvaceae</taxon>
        <taxon>Malvoideae</taxon>
        <taxon>Hibiscus</taxon>
    </lineage>
</organism>
<dbReference type="InterPro" id="IPR033131">
    <property type="entry name" value="Pectinesterase_Asp_AS"/>
</dbReference>
<dbReference type="GO" id="GO:0045490">
    <property type="term" value="P:pectin catabolic process"/>
    <property type="evidence" value="ECO:0007669"/>
    <property type="project" value="UniProtKB-UniRule"/>
</dbReference>
<evidence type="ECO:0000256" key="6">
    <source>
        <dbReference type="ARBA" id="ARBA00047928"/>
    </source>
</evidence>
<comment type="pathway">
    <text evidence="1 8">Glycan metabolism; pectin degradation; 2-dehydro-3-deoxy-D-gluconate from pectin: step 1/5.</text>
</comment>
<comment type="similarity">
    <text evidence="2">Belongs to the pectinesterase family.</text>
</comment>
<dbReference type="UniPathway" id="UPA00545">
    <property type="reaction ID" value="UER00823"/>
</dbReference>
<dbReference type="GO" id="GO:0042545">
    <property type="term" value="P:cell wall modification"/>
    <property type="evidence" value="ECO:0007669"/>
    <property type="project" value="UniProtKB-UniRule"/>
</dbReference>
<dbReference type="Gene3D" id="2.160.20.10">
    <property type="entry name" value="Single-stranded right-handed beta-helix, Pectin lyase-like"/>
    <property type="match status" value="1"/>
</dbReference>
<evidence type="ECO:0000256" key="7">
    <source>
        <dbReference type="PROSITE-ProRule" id="PRU10040"/>
    </source>
</evidence>
<protein>
    <recommendedName>
        <fullName evidence="3 8">Pectinesterase</fullName>
        <ecNumber evidence="3 8">3.1.1.11</ecNumber>
    </recommendedName>
</protein>
<dbReference type="SUPFAM" id="SSF51126">
    <property type="entry name" value="Pectin lyase-like"/>
    <property type="match status" value="1"/>
</dbReference>
<feature type="active site" evidence="7">
    <location>
        <position position="62"/>
    </location>
</feature>
<dbReference type="GO" id="GO:0030599">
    <property type="term" value="F:pectinesterase activity"/>
    <property type="evidence" value="ECO:0007669"/>
    <property type="project" value="UniProtKB-UniRule"/>
</dbReference>
<evidence type="ECO:0000256" key="1">
    <source>
        <dbReference type="ARBA" id="ARBA00005184"/>
    </source>
</evidence>
<name>A0A6A2Y868_HIBSY</name>
<evidence type="ECO:0000313" key="10">
    <source>
        <dbReference type="EMBL" id="KAE8678025.1"/>
    </source>
</evidence>
<dbReference type="AlphaFoldDB" id="A0A6A2Y868"/>
<keyword evidence="11" id="KW-1185">Reference proteome</keyword>
<dbReference type="PROSITE" id="PS00503">
    <property type="entry name" value="PECTINESTERASE_2"/>
    <property type="match status" value="1"/>
</dbReference>
<evidence type="ECO:0000313" key="11">
    <source>
        <dbReference type="Proteomes" id="UP000436088"/>
    </source>
</evidence>
<dbReference type="InterPro" id="IPR000070">
    <property type="entry name" value="Pectinesterase_cat"/>
</dbReference>
<dbReference type="Proteomes" id="UP000436088">
    <property type="component" value="Unassembled WGS sequence"/>
</dbReference>
<evidence type="ECO:0000256" key="4">
    <source>
        <dbReference type="ARBA" id="ARBA00022801"/>
    </source>
</evidence>
<dbReference type="Pfam" id="PF01095">
    <property type="entry name" value="Pectinesterase"/>
    <property type="match status" value="1"/>
</dbReference>
<comment type="catalytic activity">
    <reaction evidence="6 8">
        <text>[(1-&gt;4)-alpha-D-galacturonosyl methyl ester](n) + n H2O = [(1-&gt;4)-alpha-D-galacturonosyl](n) + n methanol + n H(+)</text>
        <dbReference type="Rhea" id="RHEA:22380"/>
        <dbReference type="Rhea" id="RHEA-COMP:14570"/>
        <dbReference type="Rhea" id="RHEA-COMP:14573"/>
        <dbReference type="ChEBI" id="CHEBI:15377"/>
        <dbReference type="ChEBI" id="CHEBI:15378"/>
        <dbReference type="ChEBI" id="CHEBI:17790"/>
        <dbReference type="ChEBI" id="CHEBI:140522"/>
        <dbReference type="ChEBI" id="CHEBI:140523"/>
        <dbReference type="EC" id="3.1.1.11"/>
    </reaction>
</comment>
<evidence type="ECO:0000256" key="5">
    <source>
        <dbReference type="ARBA" id="ARBA00023085"/>
    </source>
</evidence>
<dbReference type="EMBL" id="VEPZ02001346">
    <property type="protein sequence ID" value="KAE8678025.1"/>
    <property type="molecule type" value="Genomic_DNA"/>
</dbReference>
<evidence type="ECO:0000256" key="2">
    <source>
        <dbReference type="ARBA" id="ARBA00008891"/>
    </source>
</evidence>
<proteinExistence type="inferred from homology"/>
<dbReference type="PANTHER" id="PTHR31321:SF19">
    <property type="entry name" value="PECTINESTERASE 68-RELATED"/>
    <property type="match status" value="1"/>
</dbReference>
<accession>A0A6A2Y868</accession>
<dbReference type="InterPro" id="IPR011050">
    <property type="entry name" value="Pectin_lyase_fold/virulence"/>
</dbReference>
<feature type="domain" description="Pectinesterase catalytic" evidence="9">
    <location>
        <begin position="17"/>
        <end position="112"/>
    </location>
</feature>
<evidence type="ECO:0000256" key="3">
    <source>
        <dbReference type="ARBA" id="ARBA00013229"/>
    </source>
</evidence>
<evidence type="ECO:0000259" key="9">
    <source>
        <dbReference type="Pfam" id="PF01095"/>
    </source>
</evidence>
<keyword evidence="5 8" id="KW-0063">Aspartyl esterase</keyword>
<dbReference type="PANTHER" id="PTHR31321">
    <property type="entry name" value="ACYL-COA THIOESTER HYDROLASE YBHC-RELATED"/>
    <property type="match status" value="1"/>
</dbReference>
<gene>
    <name evidence="10" type="ORF">F3Y22_tig00111458pilonHSYRG00094</name>
</gene>
<reference evidence="10" key="1">
    <citation type="submission" date="2019-09" db="EMBL/GenBank/DDBJ databases">
        <title>Draft genome information of white flower Hibiscus syriacus.</title>
        <authorList>
            <person name="Kim Y.-M."/>
        </authorList>
    </citation>
    <scope>NUCLEOTIDE SEQUENCE [LARGE SCALE GENOMIC DNA]</scope>
    <source>
        <strain evidence="10">YM2019G1</strain>
    </source>
</reference>
<dbReference type="EC" id="3.1.1.11" evidence="3 8"/>
<evidence type="ECO:0000256" key="8">
    <source>
        <dbReference type="RuleBase" id="RU000589"/>
    </source>
</evidence>
<keyword evidence="4 8" id="KW-0378">Hydrolase</keyword>
<comment type="caution">
    <text evidence="10">The sequence shown here is derived from an EMBL/GenBank/DDBJ whole genome shotgun (WGS) entry which is preliminary data.</text>
</comment>
<sequence length="152" mass="16886">MQVKRRKCVLTPDLQGWQAVAFKISGDKAYFSCCGLYGAQDTQCDDASRHYFKQCYIEGSIDFIFGNGRSMYKDCEVHSVATRFGSIAAPDRNKPDEKTGFAFVNCTVTGTGHGGPGAAAISRERELDFETAHPFLAKSFVNWRHWITPSDA</sequence>